<dbReference type="InterPro" id="IPR002594">
    <property type="entry name" value="GH12"/>
</dbReference>
<keyword evidence="2" id="KW-0732">Signal</keyword>
<evidence type="ECO:0000313" key="4">
    <source>
        <dbReference type="Proteomes" id="UP001146067"/>
    </source>
</evidence>
<sequence>MKLVKSKSAAVARLALAVLVIAGLLSFGSPAQAQVFSSCATFAEYHQNDWTIYNNVWGNQGNQSQCLRVNSINSWYVDSTQSGGGIKSYPNTSVRPGTPLSQMANAGFTYNTSSAAPSGDDWWNWTADIWSTNNQDEVMIFTSWNPQGPAGGWGTQIASNVTIGGILYQSVWQADPGWNVLQFIPAQQNNEGYVDALATWKWAADNGRLRNTTFDTMQFGLEITSTSGVPKRYNLNEYHAWWTNTSGGGSGI</sequence>
<dbReference type="Proteomes" id="UP001146067">
    <property type="component" value="Unassembled WGS sequence"/>
</dbReference>
<comment type="caution">
    <text evidence="3">The sequence shown here is derived from an EMBL/GenBank/DDBJ whole genome shotgun (WGS) entry which is preliminary data.</text>
</comment>
<dbReference type="GO" id="GO:0008810">
    <property type="term" value="F:cellulase activity"/>
    <property type="evidence" value="ECO:0007669"/>
    <property type="project" value="InterPro"/>
</dbReference>
<comment type="similarity">
    <text evidence="1">Belongs to the glycosyl hydrolase 12 (cellulase H) family.</text>
</comment>
<accession>A0A9X3PAC7</accession>
<evidence type="ECO:0000256" key="2">
    <source>
        <dbReference type="SAM" id="SignalP"/>
    </source>
</evidence>
<dbReference type="RefSeq" id="WP_270109457.1">
    <property type="nucleotide sequence ID" value="NZ_JAPZVP010000005.1"/>
</dbReference>
<dbReference type="EMBL" id="JAPZVP010000005">
    <property type="protein sequence ID" value="MDA1359610.1"/>
    <property type="molecule type" value="Genomic_DNA"/>
</dbReference>
<keyword evidence="4" id="KW-1185">Reference proteome</keyword>
<feature type="chain" id="PRO_5040956544" description="Glycosyl hydrolase family 12" evidence="2">
    <location>
        <begin position="34"/>
        <end position="252"/>
    </location>
</feature>
<dbReference type="Gene3D" id="2.60.120.180">
    <property type="match status" value="1"/>
</dbReference>
<dbReference type="SUPFAM" id="SSF49899">
    <property type="entry name" value="Concanavalin A-like lectins/glucanases"/>
    <property type="match status" value="1"/>
</dbReference>
<dbReference type="GO" id="GO:0000272">
    <property type="term" value="P:polysaccharide catabolic process"/>
    <property type="evidence" value="ECO:0007669"/>
    <property type="project" value="InterPro"/>
</dbReference>
<name>A0A9X3PAC7_9ACTN</name>
<dbReference type="InterPro" id="IPR013320">
    <property type="entry name" value="ConA-like_dom_sf"/>
</dbReference>
<gene>
    <name evidence="3" type="ORF">O1R50_08250</name>
</gene>
<protein>
    <recommendedName>
        <fullName evidence="5">Glycosyl hydrolase family 12</fullName>
    </recommendedName>
</protein>
<dbReference type="AlphaFoldDB" id="A0A9X3PAC7"/>
<dbReference type="InterPro" id="IPR013319">
    <property type="entry name" value="GH11/12"/>
</dbReference>
<reference evidence="3" key="1">
    <citation type="submission" date="2022-12" db="EMBL/GenBank/DDBJ databases">
        <title>Gycomyces niveus sp.nov.,a novel actinomycete isolated from soil in Shouguan.</title>
        <authorList>
            <person name="Yang X."/>
        </authorList>
    </citation>
    <scope>NUCLEOTIDE SEQUENCE</scope>
    <source>
        <strain evidence="3">NEAU-A15</strain>
    </source>
</reference>
<evidence type="ECO:0008006" key="5">
    <source>
        <dbReference type="Google" id="ProtNLM"/>
    </source>
</evidence>
<evidence type="ECO:0000313" key="3">
    <source>
        <dbReference type="EMBL" id="MDA1359610.1"/>
    </source>
</evidence>
<dbReference type="PANTHER" id="PTHR34002">
    <property type="entry name" value="BLR1656 PROTEIN"/>
    <property type="match status" value="1"/>
</dbReference>
<proteinExistence type="inferred from homology"/>
<feature type="signal peptide" evidence="2">
    <location>
        <begin position="1"/>
        <end position="33"/>
    </location>
</feature>
<evidence type="ECO:0000256" key="1">
    <source>
        <dbReference type="ARBA" id="ARBA00005519"/>
    </source>
</evidence>
<organism evidence="3 4">
    <name type="scientific">Glycomyces luteolus</name>
    <dbReference type="NCBI Taxonomy" id="2670330"/>
    <lineage>
        <taxon>Bacteria</taxon>
        <taxon>Bacillati</taxon>
        <taxon>Actinomycetota</taxon>
        <taxon>Actinomycetes</taxon>
        <taxon>Glycomycetales</taxon>
        <taxon>Glycomycetaceae</taxon>
        <taxon>Glycomyces</taxon>
    </lineage>
</organism>
<dbReference type="PANTHER" id="PTHR34002:SF9">
    <property type="entry name" value="XYLOGLUCAN-SPECIFIC ENDO-BETA-1,4-GLUCANASE A"/>
    <property type="match status" value="1"/>
</dbReference>